<gene>
    <name evidence="3" type="ORF">GCM10007416_06970</name>
</gene>
<keyword evidence="3" id="KW-0436">Ligase</keyword>
<protein>
    <submittedName>
        <fullName evidence="3">Acyl--CoA ligase</fullName>
    </submittedName>
</protein>
<evidence type="ECO:0000313" key="3">
    <source>
        <dbReference type="EMBL" id="GGA36648.1"/>
    </source>
</evidence>
<dbReference type="GO" id="GO:0016874">
    <property type="term" value="F:ligase activity"/>
    <property type="evidence" value="ECO:0007669"/>
    <property type="project" value="UniProtKB-KW"/>
</dbReference>
<feature type="domain" description="AMP-binding enzyme C-terminal" evidence="2">
    <location>
        <begin position="393"/>
        <end position="464"/>
    </location>
</feature>
<dbReference type="EMBL" id="BMEX01000002">
    <property type="protein sequence ID" value="GGA36648.1"/>
    <property type="molecule type" value="Genomic_DNA"/>
</dbReference>
<name>A0ABQ1G4Q3_9BACL</name>
<sequence length="487" mass="54719">MYGDERVTYRELNRRVNRLAHFMMELDVQKGDRIGILCSTNHPFATVLLAAAKLGAVAVPLNWRLSLAELWQMMEQTEPKLLFFDEEFSEIADELESCEFLERMVRVSIDQKLNPPFAQALLEYPDTEPNVQIDPEDQVALTYTSGTTGKPKGVITTHSNFHAFGVAASLTLDVRRGDRFLICTPLFRINGISAMVNALLLGGTVIFMPEFHPVRVWEVVERERITHLVSLPAMLGYMLPPAMNGDWDTGSMREFLCGGPVPEEIIRQYSSLGFPIVQIYGASEVTGGITFWNPDMGLSTCHSAGKRLLGEIKVVDPESGGEVPPGEIGEIVYRGPQVTPGYWKDPEETARAIRDGWFHTGDAGRLEEDGLLYVVDRWRDLIHCNEELVLPTEVEKVLGEMEGVAEVTVIGVKDPEKGEVPRAYVVKEENSSITEEDVLRYGRERLAEHQLMEVAFVDMLPRNSLGMVTKYVLREQADRMKTVDMVE</sequence>
<dbReference type="InterPro" id="IPR000873">
    <property type="entry name" value="AMP-dep_synth/lig_dom"/>
</dbReference>
<evidence type="ECO:0000259" key="1">
    <source>
        <dbReference type="Pfam" id="PF00501"/>
    </source>
</evidence>
<dbReference type="Proteomes" id="UP000617979">
    <property type="component" value="Unassembled WGS sequence"/>
</dbReference>
<dbReference type="InterPro" id="IPR020845">
    <property type="entry name" value="AMP-binding_CS"/>
</dbReference>
<dbReference type="Gene3D" id="3.30.300.30">
    <property type="match status" value="1"/>
</dbReference>
<evidence type="ECO:0000313" key="4">
    <source>
        <dbReference type="Proteomes" id="UP000617979"/>
    </source>
</evidence>
<dbReference type="Pfam" id="PF00501">
    <property type="entry name" value="AMP-binding"/>
    <property type="match status" value="1"/>
</dbReference>
<dbReference type="PROSITE" id="PS00455">
    <property type="entry name" value="AMP_BINDING"/>
    <property type="match status" value="1"/>
</dbReference>
<dbReference type="InterPro" id="IPR042099">
    <property type="entry name" value="ANL_N_sf"/>
</dbReference>
<comment type="caution">
    <text evidence="3">The sequence shown here is derived from an EMBL/GenBank/DDBJ whole genome shotgun (WGS) entry which is preliminary data.</text>
</comment>
<feature type="domain" description="AMP-dependent synthetase/ligase" evidence="1">
    <location>
        <begin position="3"/>
        <end position="343"/>
    </location>
</feature>
<evidence type="ECO:0000259" key="2">
    <source>
        <dbReference type="Pfam" id="PF13193"/>
    </source>
</evidence>
<organism evidence="3 4">
    <name type="scientific">Kroppenstedtia guangzhouensis</name>
    <dbReference type="NCBI Taxonomy" id="1274356"/>
    <lineage>
        <taxon>Bacteria</taxon>
        <taxon>Bacillati</taxon>
        <taxon>Bacillota</taxon>
        <taxon>Bacilli</taxon>
        <taxon>Bacillales</taxon>
        <taxon>Thermoactinomycetaceae</taxon>
        <taxon>Kroppenstedtia</taxon>
    </lineage>
</organism>
<dbReference type="PANTHER" id="PTHR24096:SF267">
    <property type="entry name" value="MALONATE--COA LIGASE ACSF3, MITOCHONDRIAL"/>
    <property type="match status" value="1"/>
</dbReference>
<reference evidence="4" key="1">
    <citation type="journal article" date="2019" name="Int. J. Syst. Evol. Microbiol.">
        <title>The Global Catalogue of Microorganisms (GCM) 10K type strain sequencing project: providing services to taxonomists for standard genome sequencing and annotation.</title>
        <authorList>
            <consortium name="The Broad Institute Genomics Platform"/>
            <consortium name="The Broad Institute Genome Sequencing Center for Infectious Disease"/>
            <person name="Wu L."/>
            <person name="Ma J."/>
        </authorList>
    </citation>
    <scope>NUCLEOTIDE SEQUENCE [LARGE SCALE GENOMIC DNA]</scope>
    <source>
        <strain evidence="4">CGMCC 1.12404</strain>
    </source>
</reference>
<dbReference type="PANTHER" id="PTHR24096">
    <property type="entry name" value="LONG-CHAIN-FATTY-ACID--COA LIGASE"/>
    <property type="match status" value="1"/>
</dbReference>
<accession>A0ABQ1G4Q3</accession>
<dbReference type="Pfam" id="PF13193">
    <property type="entry name" value="AMP-binding_C"/>
    <property type="match status" value="1"/>
</dbReference>
<dbReference type="InterPro" id="IPR025110">
    <property type="entry name" value="AMP-bd_C"/>
</dbReference>
<proteinExistence type="predicted"/>
<dbReference type="InterPro" id="IPR045851">
    <property type="entry name" value="AMP-bd_C_sf"/>
</dbReference>
<dbReference type="Gene3D" id="3.40.50.12780">
    <property type="entry name" value="N-terminal domain of ligase-like"/>
    <property type="match status" value="1"/>
</dbReference>
<keyword evidence="4" id="KW-1185">Reference proteome</keyword>
<dbReference type="SUPFAM" id="SSF56801">
    <property type="entry name" value="Acetyl-CoA synthetase-like"/>
    <property type="match status" value="1"/>
</dbReference>